<organism evidence="2 3">
    <name type="scientific">Datura stramonium</name>
    <name type="common">Jimsonweed</name>
    <name type="synonym">Common thornapple</name>
    <dbReference type="NCBI Taxonomy" id="4076"/>
    <lineage>
        <taxon>Eukaryota</taxon>
        <taxon>Viridiplantae</taxon>
        <taxon>Streptophyta</taxon>
        <taxon>Embryophyta</taxon>
        <taxon>Tracheophyta</taxon>
        <taxon>Spermatophyta</taxon>
        <taxon>Magnoliopsida</taxon>
        <taxon>eudicotyledons</taxon>
        <taxon>Gunneridae</taxon>
        <taxon>Pentapetalae</taxon>
        <taxon>asterids</taxon>
        <taxon>lamiids</taxon>
        <taxon>Solanales</taxon>
        <taxon>Solanaceae</taxon>
        <taxon>Solanoideae</taxon>
        <taxon>Datureae</taxon>
        <taxon>Datura</taxon>
    </lineage>
</organism>
<evidence type="ECO:0000256" key="1">
    <source>
        <dbReference type="SAM" id="MobiDB-lite"/>
    </source>
</evidence>
<keyword evidence="3" id="KW-1185">Reference proteome</keyword>
<accession>A0ABS8WWF7</accession>
<evidence type="ECO:0000313" key="2">
    <source>
        <dbReference type="EMBL" id="MCE3215964.1"/>
    </source>
</evidence>
<evidence type="ECO:0000313" key="3">
    <source>
        <dbReference type="Proteomes" id="UP000823775"/>
    </source>
</evidence>
<reference evidence="2 3" key="1">
    <citation type="journal article" date="2021" name="BMC Genomics">
        <title>Datura genome reveals duplications of psychoactive alkaloid biosynthetic genes and high mutation rate following tissue culture.</title>
        <authorList>
            <person name="Rajewski A."/>
            <person name="Carter-House D."/>
            <person name="Stajich J."/>
            <person name="Litt A."/>
        </authorList>
    </citation>
    <scope>NUCLEOTIDE SEQUENCE [LARGE SCALE GENOMIC DNA]</scope>
    <source>
        <strain evidence="2">AR-01</strain>
    </source>
</reference>
<dbReference type="EMBL" id="JACEIK010011918">
    <property type="protein sequence ID" value="MCE3215964.1"/>
    <property type="molecule type" value="Genomic_DNA"/>
</dbReference>
<feature type="region of interest" description="Disordered" evidence="1">
    <location>
        <begin position="1"/>
        <end position="71"/>
    </location>
</feature>
<feature type="compositionally biased region" description="Low complexity" evidence="1">
    <location>
        <begin position="44"/>
        <end position="57"/>
    </location>
</feature>
<feature type="compositionally biased region" description="Basic and acidic residues" evidence="1">
    <location>
        <begin position="17"/>
        <end position="27"/>
    </location>
</feature>
<dbReference type="Proteomes" id="UP000823775">
    <property type="component" value="Unassembled WGS sequence"/>
</dbReference>
<proteinExistence type="predicted"/>
<name>A0ABS8WWF7_DATST</name>
<gene>
    <name evidence="2" type="ORF">HAX54_004215</name>
</gene>
<feature type="compositionally biased region" description="Acidic residues" evidence="1">
    <location>
        <begin position="28"/>
        <end position="37"/>
    </location>
</feature>
<comment type="caution">
    <text evidence="2">The sequence shown here is derived from an EMBL/GenBank/DDBJ whole genome shotgun (WGS) entry which is preliminary data.</text>
</comment>
<sequence length="71" mass="7895">MPPMFQPTRGGARKRSERADNMRHFQDENTDCEEEVREIEINAPSPVDGSSSSSDSPDLMKGVAMKLLSAR</sequence>
<protein>
    <submittedName>
        <fullName evidence="2">Uncharacterized protein</fullName>
    </submittedName>
</protein>